<dbReference type="FunFam" id="3.40.20.10:FF:000004">
    <property type="entry name" value="Gelsolin"/>
    <property type="match status" value="1"/>
</dbReference>
<evidence type="ECO:0000256" key="11">
    <source>
        <dbReference type="ARBA" id="ARBA00023212"/>
    </source>
</evidence>
<comment type="similarity">
    <text evidence="2 13">Belongs to the villin/gelsolin family.</text>
</comment>
<keyword evidence="6" id="KW-0479">Metal-binding</keyword>
<dbReference type="FunFam" id="3.40.20.10:FF:000005">
    <property type="entry name" value="Gelsolin"/>
    <property type="match status" value="1"/>
</dbReference>
<dbReference type="CDD" id="cd11291">
    <property type="entry name" value="gelsolin_S6_like"/>
    <property type="match status" value="1"/>
</dbReference>
<comment type="subcellular location">
    <subcellularLocation>
        <location evidence="1 13">Cytoplasm</location>
        <location evidence="1 13">Cytoskeleton</location>
    </subcellularLocation>
</comment>
<sequence length="746" mass="83015">MSSFCPAEEDISTDAEGDIMVVHPEFERAGKEAGLQVWRVENMDLVPVPESLYGQFYTGDAYVVLNSTCNRRGDLQYDLHYWQGSECSQDESGAAAILAVQMDDFLQGAPVQYREVQGHESSTFSGYFKTGLTYMQGGVASGFNHVVTNEVEVQRLLQVKGRRVVRSTEIPVSWENFNQGDSFILDLGQEIIQWSGCHSNRFEKLKATMVSKSIRDNERCGRAKLQVVDEGAEPEKMIKVLGEKPDLPESHSDDNQTDVSNRRVAKLYKVSNAGGDMEVTLVSEQNPFSQDALESSECFILDNGTNGLIFVWKGKDANSDERHAVLQSSETFIQQMNYPPYTQVQVLPEYGETPLFKQFFKNWKDAVDTVGMGTAYVTNKVAKIEKVQFDVSQLHQSDSMAAQYGMVDRGHGEKEIWRIEGSNKVPVESASFGQFYGGDSYLILYQYQHSDRQGHIIYIWQGAESSPDETGASAVLAFKLDDELGGGAVQVRVVQGKEPAHLMSMFGGQPMVVYKGGTSREGGQSEPAETRLFQVRANPAGDTRAVEVAPSSSCLNSNDVFLLVSSSGSWMWKGSSSSSAELKGAEHLAEILLVTPTQQQEGEEEDGFWVALGGKEDYCHSPRLNNKIDAHPPRLFAFSNKTGSFQMEEVPGELTQDDLAPDDVMILDTWDQVFVWIGNEAHDEEKMEAAASAGRYIDTDLAGRDPRTPIVTLKQGFEPPTFTGWFLGWNHEYWNKDPLERFMQGL</sequence>
<evidence type="ECO:0000256" key="13">
    <source>
        <dbReference type="RuleBase" id="RU367130"/>
    </source>
</evidence>
<dbReference type="FunFam" id="3.40.20.10:FF:000001">
    <property type="entry name" value="Gelsolin"/>
    <property type="match status" value="1"/>
</dbReference>
<dbReference type="GO" id="GO:0051016">
    <property type="term" value="P:barbed-end actin filament capping"/>
    <property type="evidence" value="ECO:0007669"/>
    <property type="project" value="UniProtKB-UniRule"/>
</dbReference>
<evidence type="ECO:0000256" key="6">
    <source>
        <dbReference type="ARBA" id="ARBA00022723"/>
    </source>
</evidence>
<evidence type="ECO:0000256" key="5">
    <source>
        <dbReference type="ARBA" id="ARBA00022490"/>
    </source>
</evidence>
<dbReference type="PANTHER" id="PTHR11977:SF29">
    <property type="entry name" value="GELSOLIN"/>
    <property type="match status" value="1"/>
</dbReference>
<evidence type="ECO:0000259" key="14">
    <source>
        <dbReference type="Pfam" id="PF00626"/>
    </source>
</evidence>
<evidence type="ECO:0000256" key="12">
    <source>
        <dbReference type="ARBA" id="ARBA00025132"/>
    </source>
</evidence>
<evidence type="ECO:0000256" key="1">
    <source>
        <dbReference type="ARBA" id="ARBA00004245"/>
    </source>
</evidence>
<evidence type="ECO:0000256" key="3">
    <source>
        <dbReference type="ARBA" id="ARBA00018797"/>
    </source>
</evidence>
<name>A0AAV9SF79_9TELE</name>
<keyword evidence="11" id="KW-0206">Cytoskeleton</keyword>
<proteinExistence type="inferred from homology"/>
<keyword evidence="4 13" id="KW-0117">Actin capping</keyword>
<feature type="domain" description="Gelsolin-like" evidence="14">
    <location>
        <begin position="43"/>
        <end position="124"/>
    </location>
</feature>
<dbReference type="Proteomes" id="UP001311232">
    <property type="component" value="Unassembled WGS sequence"/>
</dbReference>
<dbReference type="FunFam" id="3.40.20.10:FF:000002">
    <property type="entry name" value="Gelsolin"/>
    <property type="match status" value="1"/>
</dbReference>
<feature type="domain" description="Gelsolin-like" evidence="14">
    <location>
        <begin position="647"/>
        <end position="722"/>
    </location>
</feature>
<dbReference type="CDD" id="cd11288">
    <property type="entry name" value="gelsolin_S5_like"/>
    <property type="match status" value="1"/>
</dbReference>
<dbReference type="PRINTS" id="PR00597">
    <property type="entry name" value="GELSOLIN"/>
</dbReference>
<protein>
    <recommendedName>
        <fullName evidence="3 13">Gelsolin</fullName>
        <shortName evidence="13">ADF</shortName>
    </recommendedName>
    <alternativeName>
        <fullName evidence="13">Actin-depolymerizing factor</fullName>
    </alternativeName>
</protein>
<dbReference type="GO" id="GO:0005615">
    <property type="term" value="C:extracellular space"/>
    <property type="evidence" value="ECO:0007669"/>
    <property type="project" value="TreeGrafter"/>
</dbReference>
<keyword evidence="10 13" id="KW-0009">Actin-binding</keyword>
<organism evidence="15 16">
    <name type="scientific">Crenichthys baileyi</name>
    <name type="common">White River springfish</name>
    <dbReference type="NCBI Taxonomy" id="28760"/>
    <lineage>
        <taxon>Eukaryota</taxon>
        <taxon>Metazoa</taxon>
        <taxon>Chordata</taxon>
        <taxon>Craniata</taxon>
        <taxon>Vertebrata</taxon>
        <taxon>Euteleostomi</taxon>
        <taxon>Actinopterygii</taxon>
        <taxon>Neopterygii</taxon>
        <taxon>Teleostei</taxon>
        <taxon>Neoteleostei</taxon>
        <taxon>Acanthomorphata</taxon>
        <taxon>Ovalentaria</taxon>
        <taxon>Atherinomorphae</taxon>
        <taxon>Cyprinodontiformes</taxon>
        <taxon>Goodeidae</taxon>
        <taxon>Crenichthys</taxon>
    </lineage>
</organism>
<accession>A0AAV9SF79</accession>
<comment type="caution">
    <text evidence="15">The sequence shown here is derived from an EMBL/GenBank/DDBJ whole genome shotgun (WGS) entry which is preliminary data.</text>
</comment>
<evidence type="ECO:0000256" key="9">
    <source>
        <dbReference type="ARBA" id="ARBA00022837"/>
    </source>
</evidence>
<evidence type="ECO:0000256" key="10">
    <source>
        <dbReference type="ARBA" id="ARBA00023203"/>
    </source>
</evidence>
<dbReference type="CDD" id="cd11290">
    <property type="entry name" value="gelsolin_S1_like"/>
    <property type="match status" value="1"/>
</dbReference>
<evidence type="ECO:0000256" key="7">
    <source>
        <dbReference type="ARBA" id="ARBA00022737"/>
    </source>
</evidence>
<evidence type="ECO:0000256" key="8">
    <source>
        <dbReference type="ARBA" id="ARBA00022794"/>
    </source>
</evidence>
<dbReference type="GO" id="GO:0015629">
    <property type="term" value="C:actin cytoskeleton"/>
    <property type="evidence" value="ECO:0007669"/>
    <property type="project" value="TreeGrafter"/>
</dbReference>
<dbReference type="InterPro" id="IPR007123">
    <property type="entry name" value="Gelsolin-like_dom"/>
</dbReference>
<keyword evidence="5 13" id="KW-0963">Cytoplasm</keyword>
<evidence type="ECO:0000256" key="4">
    <source>
        <dbReference type="ARBA" id="ARBA00022467"/>
    </source>
</evidence>
<keyword evidence="16" id="KW-1185">Reference proteome</keyword>
<dbReference type="PANTHER" id="PTHR11977">
    <property type="entry name" value="VILLIN"/>
    <property type="match status" value="1"/>
</dbReference>
<dbReference type="GO" id="GO:0007417">
    <property type="term" value="P:central nervous system development"/>
    <property type="evidence" value="ECO:0007669"/>
    <property type="project" value="TreeGrafter"/>
</dbReference>
<dbReference type="Pfam" id="PF00626">
    <property type="entry name" value="Gelsolin"/>
    <property type="match status" value="5"/>
</dbReference>
<dbReference type="GO" id="GO:0008154">
    <property type="term" value="P:actin polymerization or depolymerization"/>
    <property type="evidence" value="ECO:0007669"/>
    <property type="project" value="TreeGrafter"/>
</dbReference>
<feature type="domain" description="Gelsolin-like" evidence="14">
    <location>
        <begin position="165"/>
        <end position="237"/>
    </location>
</feature>
<evidence type="ECO:0000313" key="15">
    <source>
        <dbReference type="EMBL" id="KAK5620001.1"/>
    </source>
</evidence>
<dbReference type="CDD" id="cd11289">
    <property type="entry name" value="gelsolin_S2_like"/>
    <property type="match status" value="1"/>
</dbReference>
<dbReference type="InterPro" id="IPR007122">
    <property type="entry name" value="Villin/Gelsolin"/>
</dbReference>
<dbReference type="GO" id="GO:0051015">
    <property type="term" value="F:actin filament binding"/>
    <property type="evidence" value="ECO:0007669"/>
    <property type="project" value="UniProtKB-UniRule"/>
</dbReference>
<dbReference type="AlphaFoldDB" id="A0AAV9SF79"/>
<dbReference type="Gene3D" id="3.40.20.10">
    <property type="entry name" value="Severin"/>
    <property type="match status" value="6"/>
</dbReference>
<dbReference type="GO" id="GO:0051014">
    <property type="term" value="P:actin filament severing"/>
    <property type="evidence" value="ECO:0007669"/>
    <property type="project" value="UniProtKB-UniRule"/>
</dbReference>
<dbReference type="SMART" id="SM00262">
    <property type="entry name" value="GEL"/>
    <property type="match status" value="6"/>
</dbReference>
<dbReference type="EMBL" id="JAHHUM010000409">
    <property type="protein sequence ID" value="KAK5620001.1"/>
    <property type="molecule type" value="Genomic_DNA"/>
</dbReference>
<comment type="function">
    <text evidence="12 13">Calcium-regulated, actin-modulating protein that binds to the plus (or barbed) ends of actin monomers or filaments, preventing monomer exchange (end-blocking or capping). It can promote the assembly of monomers into filaments (nucleation) as well as sever filaments already formed. Plays a role in ciliogenesis.</text>
</comment>
<feature type="domain" description="Gelsolin-like" evidence="14">
    <location>
        <begin position="284"/>
        <end position="356"/>
    </location>
</feature>
<reference evidence="15 16" key="1">
    <citation type="submission" date="2021-06" db="EMBL/GenBank/DDBJ databases">
        <authorList>
            <person name="Palmer J.M."/>
        </authorList>
    </citation>
    <scope>NUCLEOTIDE SEQUENCE [LARGE SCALE GENOMIC DNA]</scope>
    <source>
        <strain evidence="15 16">MEX-2019</strain>
        <tissue evidence="15">Muscle</tissue>
    </source>
</reference>
<dbReference type="InterPro" id="IPR029006">
    <property type="entry name" value="ADF-H/Gelsolin-like_dom_sf"/>
</dbReference>
<keyword evidence="7" id="KW-0677">Repeat</keyword>
<feature type="domain" description="Gelsolin-like" evidence="14">
    <location>
        <begin position="422"/>
        <end position="503"/>
    </location>
</feature>
<keyword evidence="8" id="KW-0970">Cilium biogenesis/degradation</keyword>
<dbReference type="GO" id="GO:0060271">
    <property type="term" value="P:cilium assembly"/>
    <property type="evidence" value="ECO:0007669"/>
    <property type="project" value="UniProtKB-UniRule"/>
</dbReference>
<dbReference type="GO" id="GO:0046872">
    <property type="term" value="F:metal ion binding"/>
    <property type="evidence" value="ECO:0007669"/>
    <property type="project" value="UniProtKB-KW"/>
</dbReference>
<dbReference type="CDD" id="cd11292">
    <property type="entry name" value="gelsolin_S3_like"/>
    <property type="match status" value="1"/>
</dbReference>
<evidence type="ECO:0000256" key="2">
    <source>
        <dbReference type="ARBA" id="ARBA00008418"/>
    </source>
</evidence>
<dbReference type="GO" id="GO:0005546">
    <property type="term" value="F:phosphatidylinositol-4,5-bisphosphate binding"/>
    <property type="evidence" value="ECO:0007669"/>
    <property type="project" value="TreeGrafter"/>
</dbReference>
<dbReference type="CDD" id="cd11293">
    <property type="entry name" value="gelsolin_S4_like"/>
    <property type="match status" value="1"/>
</dbReference>
<evidence type="ECO:0000313" key="16">
    <source>
        <dbReference type="Proteomes" id="UP001311232"/>
    </source>
</evidence>
<dbReference type="SUPFAM" id="SSF55753">
    <property type="entry name" value="Actin depolymerizing proteins"/>
    <property type="match status" value="6"/>
</dbReference>
<keyword evidence="9" id="KW-0106">Calcium</keyword>
<dbReference type="GO" id="GO:0005737">
    <property type="term" value="C:cytoplasm"/>
    <property type="evidence" value="ECO:0007669"/>
    <property type="project" value="UniProtKB-UniRule"/>
</dbReference>
<gene>
    <name evidence="15" type="ORF">CRENBAI_003711</name>
</gene>